<organism evidence="2 3">
    <name type="scientific">Anoxybacillus andreesenii</name>
    <dbReference type="NCBI Taxonomy" id="1325932"/>
    <lineage>
        <taxon>Bacteria</taxon>
        <taxon>Bacillati</taxon>
        <taxon>Bacillota</taxon>
        <taxon>Bacilli</taxon>
        <taxon>Bacillales</taxon>
        <taxon>Anoxybacillaceae</taxon>
        <taxon>Anoxybacillus</taxon>
    </lineage>
</organism>
<accession>A0ABT9V6A7</accession>
<feature type="domain" description="YcaO" evidence="1">
    <location>
        <begin position="103"/>
        <end position="224"/>
    </location>
</feature>
<proteinExistence type="predicted"/>
<dbReference type="Proteomes" id="UP001231362">
    <property type="component" value="Unassembled WGS sequence"/>
</dbReference>
<dbReference type="InterPro" id="IPR003776">
    <property type="entry name" value="YcaO-like_dom"/>
</dbReference>
<reference evidence="2 3" key="1">
    <citation type="submission" date="2023-07" db="EMBL/GenBank/DDBJ databases">
        <title>Genomic Encyclopedia of Type Strains, Phase IV (KMG-IV): sequencing the most valuable type-strain genomes for metagenomic binning, comparative biology and taxonomic classification.</title>
        <authorList>
            <person name="Goeker M."/>
        </authorList>
    </citation>
    <scope>NUCLEOTIDE SEQUENCE [LARGE SCALE GENOMIC DNA]</scope>
    <source>
        <strain evidence="2 3">DSM 23948</strain>
    </source>
</reference>
<dbReference type="EMBL" id="JAUSTU010000012">
    <property type="protein sequence ID" value="MDQ0156486.1"/>
    <property type="molecule type" value="Genomic_DNA"/>
</dbReference>
<protein>
    <recommendedName>
        <fullName evidence="1">YcaO domain-containing protein</fullName>
    </recommendedName>
</protein>
<comment type="caution">
    <text evidence="2">The sequence shown here is derived from an EMBL/GenBank/DDBJ whole genome shotgun (WGS) entry which is preliminary data.</text>
</comment>
<dbReference type="RefSeq" id="WP_307150990.1">
    <property type="nucleotide sequence ID" value="NZ_JAUSTU010000012.1"/>
</dbReference>
<evidence type="ECO:0000313" key="3">
    <source>
        <dbReference type="Proteomes" id="UP001231362"/>
    </source>
</evidence>
<dbReference type="Pfam" id="PF02624">
    <property type="entry name" value="YcaO"/>
    <property type="match status" value="1"/>
</dbReference>
<evidence type="ECO:0000259" key="1">
    <source>
        <dbReference type="Pfam" id="PF02624"/>
    </source>
</evidence>
<keyword evidence="3" id="KW-1185">Reference proteome</keyword>
<sequence length="357" mass="41611">MLLKSYQKGTPFIGEVFKIDRSVFRNQIKQAHLTSASNYSIVGHNGNLNLNHVIKSAMGEWIERLSLFYDRYLSQEFIPAVNLINGEIIEVEKGRIIFKEKEMFNDSCGVASHLVSKKVIRSSYYEFFERQSLIYNWITESKGTIIDYSDINHPIINHLIETNYKFIDELYLFDISLHKSIKVVLALGFGENYKTVGLNASFNSKQAIIGALEESIQTFAPNWTKGYINSFYTSENKRKNFDMYLQLYMDLTPQEFKRKYNYLINSEEKVKIVNYLEQSQEFSVNAMKRVADDLDLHPYCAFIPSFYDGLSTKIIKIFSPNGYPHMHPPFFSEEETSITFNKQNEKFPNAYMEIPFP</sequence>
<gene>
    <name evidence="2" type="ORF">J2S07_002806</name>
</gene>
<name>A0ABT9V6A7_9BACL</name>
<evidence type="ECO:0000313" key="2">
    <source>
        <dbReference type="EMBL" id="MDQ0156486.1"/>
    </source>
</evidence>